<dbReference type="AlphaFoldDB" id="A0A7J8MQ57"/>
<evidence type="ECO:0000256" key="6">
    <source>
        <dbReference type="RuleBase" id="RU367044"/>
    </source>
</evidence>
<dbReference type="Proteomes" id="UP000593572">
    <property type="component" value="Unassembled WGS sequence"/>
</dbReference>
<evidence type="ECO:0000313" key="8">
    <source>
        <dbReference type="Proteomes" id="UP000593572"/>
    </source>
</evidence>
<feature type="signal peptide" evidence="6">
    <location>
        <begin position="1"/>
        <end position="21"/>
    </location>
</feature>
<evidence type="ECO:0000256" key="4">
    <source>
        <dbReference type="ARBA" id="ARBA00022525"/>
    </source>
</evidence>
<keyword evidence="3 6" id="KW-0713">Self-incompatibility</keyword>
<sequence length="187" mass="21945">MNASPINWLLSLMHLFVASEAILPRHKVDVLIYNYLQNGTDLTVHCKSKDDDLGVHLLAFRNYYEFKFRPNLFGTTLFYCSMQWDGIMHWFDIYTSERDTCTYCLWNVKPEGPCLVEYKKGGDFSEMGRDETSLLEEELIQLTVKSSLVVLSDNLTLTCTIWTRKSYNLESFHAQLKSIWKTRKKFE</sequence>
<comment type="similarity">
    <text evidence="2 6">Belongs to the plant self-incompatibility (S1) protein family.</text>
</comment>
<reference evidence="7 8" key="1">
    <citation type="journal article" date="2019" name="Genome Biol. Evol.">
        <title>Insights into the evolution of the New World diploid cottons (Gossypium, subgenus Houzingenia) based on genome sequencing.</title>
        <authorList>
            <person name="Grover C.E."/>
            <person name="Arick M.A. 2nd"/>
            <person name="Thrash A."/>
            <person name="Conover J.L."/>
            <person name="Sanders W.S."/>
            <person name="Peterson D.G."/>
            <person name="Frelichowski J.E."/>
            <person name="Scheffler J.A."/>
            <person name="Scheffler B.E."/>
            <person name="Wendel J.F."/>
        </authorList>
    </citation>
    <scope>NUCLEOTIDE SEQUENCE [LARGE SCALE GENOMIC DNA]</scope>
    <source>
        <strain evidence="7">157</strain>
        <tissue evidence="7">Leaf</tissue>
    </source>
</reference>
<comment type="caution">
    <text evidence="7">The sequence shown here is derived from an EMBL/GenBank/DDBJ whole genome shotgun (WGS) entry which is preliminary data.</text>
</comment>
<evidence type="ECO:0000256" key="5">
    <source>
        <dbReference type="ARBA" id="ARBA00022729"/>
    </source>
</evidence>
<dbReference type="Pfam" id="PF05938">
    <property type="entry name" value="Self-incomp_S1"/>
    <property type="match status" value="1"/>
</dbReference>
<dbReference type="GO" id="GO:0005576">
    <property type="term" value="C:extracellular region"/>
    <property type="evidence" value="ECO:0007669"/>
    <property type="project" value="UniProtKB-SubCell"/>
</dbReference>
<dbReference type="GO" id="GO:0060320">
    <property type="term" value="P:rejection of self pollen"/>
    <property type="evidence" value="ECO:0007669"/>
    <property type="project" value="UniProtKB-KW"/>
</dbReference>
<organism evidence="7 8">
    <name type="scientific">Gossypium lobatum</name>
    <dbReference type="NCBI Taxonomy" id="34289"/>
    <lineage>
        <taxon>Eukaryota</taxon>
        <taxon>Viridiplantae</taxon>
        <taxon>Streptophyta</taxon>
        <taxon>Embryophyta</taxon>
        <taxon>Tracheophyta</taxon>
        <taxon>Spermatophyta</taxon>
        <taxon>Magnoliopsida</taxon>
        <taxon>eudicotyledons</taxon>
        <taxon>Gunneridae</taxon>
        <taxon>Pentapetalae</taxon>
        <taxon>rosids</taxon>
        <taxon>malvids</taxon>
        <taxon>Malvales</taxon>
        <taxon>Malvaceae</taxon>
        <taxon>Malvoideae</taxon>
        <taxon>Gossypium</taxon>
    </lineage>
</organism>
<protein>
    <recommendedName>
        <fullName evidence="6">S-protein homolog</fullName>
    </recommendedName>
</protein>
<comment type="subcellular location">
    <subcellularLocation>
        <location evidence="1 6">Secreted</location>
    </subcellularLocation>
</comment>
<dbReference type="InterPro" id="IPR010264">
    <property type="entry name" value="Self-incomp_S1"/>
</dbReference>
<proteinExistence type="inferred from homology"/>
<dbReference type="PANTHER" id="PTHR31232">
    <property type="match status" value="1"/>
</dbReference>
<accession>A0A7J8MQ57</accession>
<feature type="non-terminal residue" evidence="7">
    <location>
        <position position="187"/>
    </location>
</feature>
<evidence type="ECO:0000313" key="7">
    <source>
        <dbReference type="EMBL" id="MBA0566867.1"/>
    </source>
</evidence>
<keyword evidence="4 6" id="KW-0964">Secreted</keyword>
<evidence type="ECO:0000256" key="3">
    <source>
        <dbReference type="ARBA" id="ARBA00022471"/>
    </source>
</evidence>
<evidence type="ECO:0000256" key="1">
    <source>
        <dbReference type="ARBA" id="ARBA00004613"/>
    </source>
</evidence>
<keyword evidence="8" id="KW-1185">Reference proteome</keyword>
<evidence type="ECO:0000256" key="2">
    <source>
        <dbReference type="ARBA" id="ARBA00005581"/>
    </source>
</evidence>
<feature type="chain" id="PRO_5029931558" description="S-protein homolog" evidence="6">
    <location>
        <begin position="22"/>
        <end position="187"/>
    </location>
</feature>
<name>A0A7J8MQ57_9ROSI</name>
<keyword evidence="5 6" id="KW-0732">Signal</keyword>
<gene>
    <name evidence="7" type="ORF">Golob_011640</name>
</gene>
<dbReference type="PANTHER" id="PTHR31232:SF43">
    <property type="entry name" value="S-PROTEIN HOMOLOG 29-RELATED"/>
    <property type="match status" value="1"/>
</dbReference>
<dbReference type="EMBL" id="JABEZX010000009">
    <property type="protein sequence ID" value="MBA0566867.1"/>
    <property type="molecule type" value="Genomic_DNA"/>
</dbReference>